<evidence type="ECO:0000256" key="8">
    <source>
        <dbReference type="ARBA" id="ARBA00023288"/>
    </source>
</evidence>
<feature type="chain" id="PRO_5013985052" description="Transporter" evidence="9">
    <location>
        <begin position="26"/>
        <end position="479"/>
    </location>
</feature>
<protein>
    <recommendedName>
        <fullName evidence="12">Transporter</fullName>
    </recommendedName>
</protein>
<gene>
    <name evidence="10" type="ORF">B1757_01235</name>
</gene>
<evidence type="ECO:0000256" key="6">
    <source>
        <dbReference type="ARBA" id="ARBA00023136"/>
    </source>
</evidence>
<dbReference type="InterPro" id="IPR003423">
    <property type="entry name" value="OMP_efflux"/>
</dbReference>
<dbReference type="PANTHER" id="PTHR30203">
    <property type="entry name" value="OUTER MEMBRANE CATION EFFLUX PROTEIN"/>
    <property type="match status" value="1"/>
</dbReference>
<comment type="subcellular location">
    <subcellularLocation>
        <location evidence="9">Cell membrane</location>
        <topology evidence="9">Lipid-anchor</topology>
    </subcellularLocation>
    <subcellularLocation>
        <location evidence="1">Membrane</location>
    </subcellularLocation>
</comment>
<evidence type="ECO:0000313" key="10">
    <source>
        <dbReference type="EMBL" id="PKY12004.1"/>
    </source>
</evidence>
<keyword evidence="11" id="KW-1185">Reference proteome</keyword>
<dbReference type="NCBIfam" id="TIGR01845">
    <property type="entry name" value="outer_NodT"/>
    <property type="match status" value="1"/>
</dbReference>
<dbReference type="Gene3D" id="1.20.1600.10">
    <property type="entry name" value="Outer membrane efflux proteins (OEP)"/>
    <property type="match status" value="1"/>
</dbReference>
<proteinExistence type="inferred from homology"/>
<keyword evidence="3 9" id="KW-1134">Transmembrane beta strand</keyword>
<keyword evidence="8 9" id="KW-0449">Lipoprotein</keyword>
<evidence type="ECO:0000256" key="9">
    <source>
        <dbReference type="RuleBase" id="RU362097"/>
    </source>
</evidence>
<dbReference type="InParanoid" id="A0A2I1DQ34"/>
<comment type="caution">
    <text evidence="10">The sequence shown here is derived from an EMBL/GenBank/DDBJ whole genome shotgun (WGS) entry which is preliminary data.</text>
</comment>
<dbReference type="OrthoDB" id="9783100at2"/>
<evidence type="ECO:0000313" key="11">
    <source>
        <dbReference type="Proteomes" id="UP000234329"/>
    </source>
</evidence>
<keyword evidence="7 9" id="KW-0564">Palmitate</keyword>
<evidence type="ECO:0000256" key="4">
    <source>
        <dbReference type="ARBA" id="ARBA00022692"/>
    </source>
</evidence>
<dbReference type="Gene3D" id="2.20.200.10">
    <property type="entry name" value="Outer membrane efflux proteins (OEP)"/>
    <property type="match status" value="1"/>
</dbReference>
<dbReference type="Pfam" id="PF02321">
    <property type="entry name" value="OEP"/>
    <property type="match status" value="2"/>
</dbReference>
<dbReference type="PROSITE" id="PS51257">
    <property type="entry name" value="PROKAR_LIPOPROTEIN"/>
    <property type="match status" value="1"/>
</dbReference>
<evidence type="ECO:0000256" key="3">
    <source>
        <dbReference type="ARBA" id="ARBA00022452"/>
    </source>
</evidence>
<name>A0A2I1DQ34_9PROT</name>
<evidence type="ECO:0008006" key="12">
    <source>
        <dbReference type="Google" id="ProtNLM"/>
    </source>
</evidence>
<keyword evidence="6 9" id="KW-0472">Membrane</keyword>
<reference evidence="10 11" key="1">
    <citation type="submission" date="2017-03" db="EMBL/GenBank/DDBJ databases">
        <title>Draft genime sequence of the acidophilic sulfur-oxidizing bacterium Acidithiobacillus sp. SH, isolated from seawater.</title>
        <authorList>
            <person name="Sharmin S."/>
            <person name="Tokuhisa M."/>
            <person name="Kanao T."/>
            <person name="Kamimura K."/>
        </authorList>
    </citation>
    <scope>NUCLEOTIDE SEQUENCE [LARGE SCALE GENOMIC DNA]</scope>
    <source>
        <strain evidence="10 11">SH</strain>
    </source>
</reference>
<dbReference type="InterPro" id="IPR010131">
    <property type="entry name" value="MdtP/NodT-like"/>
</dbReference>
<dbReference type="Proteomes" id="UP000234329">
    <property type="component" value="Unassembled WGS sequence"/>
</dbReference>
<dbReference type="RefSeq" id="WP_101536594.1">
    <property type="nucleotide sequence ID" value="NZ_MXAV01000004.1"/>
</dbReference>
<organism evidence="10 11">
    <name type="scientific">Acidithiobacillus marinus</name>
    <dbReference type="NCBI Taxonomy" id="187490"/>
    <lineage>
        <taxon>Bacteria</taxon>
        <taxon>Pseudomonadati</taxon>
        <taxon>Pseudomonadota</taxon>
        <taxon>Acidithiobacillia</taxon>
        <taxon>Acidithiobacillales</taxon>
        <taxon>Acidithiobacillaceae</taxon>
        <taxon>Acidithiobacillus</taxon>
    </lineage>
</organism>
<keyword evidence="4 9" id="KW-0812">Transmembrane</keyword>
<evidence type="ECO:0000256" key="5">
    <source>
        <dbReference type="ARBA" id="ARBA00022729"/>
    </source>
</evidence>
<evidence type="ECO:0000256" key="1">
    <source>
        <dbReference type="ARBA" id="ARBA00004370"/>
    </source>
</evidence>
<dbReference type="AlphaFoldDB" id="A0A2I1DQ34"/>
<evidence type="ECO:0000256" key="7">
    <source>
        <dbReference type="ARBA" id="ARBA00023139"/>
    </source>
</evidence>
<dbReference type="PANTHER" id="PTHR30203:SF20">
    <property type="entry name" value="MULTIDRUG RESISTANCE OUTER MEMBRANE PROTEIN MDTP-RELATED"/>
    <property type="match status" value="1"/>
</dbReference>
<accession>A0A2I1DQ34</accession>
<comment type="similarity">
    <text evidence="2 9">Belongs to the outer membrane factor (OMF) (TC 1.B.17) family.</text>
</comment>
<feature type="signal peptide" evidence="9">
    <location>
        <begin position="1"/>
        <end position="25"/>
    </location>
</feature>
<keyword evidence="5 9" id="KW-0732">Signal</keyword>
<sequence>MRRGYFVAWALLMLTGCAPRMPHLAAPDKIQNLRISPTLVTGSSTTPAQPDWWRSLLNPAEQKILQLALSKNPDLAAAEARVRLATADLREAGAQLLPQVQASGQLGISQWTKNQFYLPPYAGETSWNNALKLDFSYNLDIGGQEQARAKVAQYRLGIAEQRRRAAVLLVENAVLQQILAVRADDAILAQLHQEQTLLRQIQEIEKARYQQGLADSLRALGYARRISSLQEDIVIQQAKVRKNRQALAVLCGVGTRLPRDLSATPVRIPLSGWHIPRQIPAAWIAGRPDVLARRSAIEAAAEAIHVARDAYYPNVNIVAFAGGLAAAGSLFTFLHPGSLQAGVGPAISLPLFTGGRLRGKFDAARADYHLALAQYQQSLLQALQQVTATLTDLQAAGQERTSLDQRDHLLQLQKRLQQQRYKAGLSNALPELEVKLTLIDNHLQQTRLNARARQSLINLYAALGGRVIPDTWFQHRQAP</sequence>
<dbReference type="GO" id="GO:0005886">
    <property type="term" value="C:plasma membrane"/>
    <property type="evidence" value="ECO:0007669"/>
    <property type="project" value="UniProtKB-SubCell"/>
</dbReference>
<dbReference type="SUPFAM" id="SSF56954">
    <property type="entry name" value="Outer membrane efflux proteins (OEP)"/>
    <property type="match status" value="1"/>
</dbReference>
<dbReference type="EMBL" id="MXAV01000004">
    <property type="protein sequence ID" value="PKY12004.1"/>
    <property type="molecule type" value="Genomic_DNA"/>
</dbReference>
<dbReference type="GO" id="GO:0015562">
    <property type="term" value="F:efflux transmembrane transporter activity"/>
    <property type="evidence" value="ECO:0007669"/>
    <property type="project" value="InterPro"/>
</dbReference>
<evidence type="ECO:0000256" key="2">
    <source>
        <dbReference type="ARBA" id="ARBA00007613"/>
    </source>
</evidence>